<feature type="region of interest" description="Disordered" evidence="1">
    <location>
        <begin position="1"/>
        <end position="70"/>
    </location>
</feature>
<proteinExistence type="predicted"/>
<protein>
    <submittedName>
        <fullName evidence="2">Uncharacterized protein</fullName>
    </submittedName>
</protein>
<comment type="caution">
    <text evidence="2">The sequence shown here is derived from an EMBL/GenBank/DDBJ whole genome shotgun (WGS) entry which is preliminary data.</text>
</comment>
<keyword evidence="3" id="KW-1185">Reference proteome</keyword>
<gene>
    <name evidence="2" type="ORF">V5O48_007539</name>
</gene>
<evidence type="ECO:0000313" key="2">
    <source>
        <dbReference type="EMBL" id="KAL0574420.1"/>
    </source>
</evidence>
<dbReference type="EMBL" id="JBAHYK010000399">
    <property type="protein sequence ID" value="KAL0574420.1"/>
    <property type="molecule type" value="Genomic_DNA"/>
</dbReference>
<evidence type="ECO:0000313" key="3">
    <source>
        <dbReference type="Proteomes" id="UP001465976"/>
    </source>
</evidence>
<sequence length="441" mass="48160">MAENEEALVDAFPSPHSEESRLTLASNDLHLSSQERSRASRGGGSGRHGNKRTILGAAGSSTRSRAEKRLGENKGMTRIVGETSTEEVEDNERLVVGGADEGSFAVWTLSEYIQSLVFLKLCARWTVFNTPLVKVLQFEDIKTGPLSGCVLCVAEDGTIAVVAIDGFELLDVIPGSAFPLERVCIEQNNLLLVYADRRVIKTKELWRSMTGDKADEMHTQGGRFQWIVDETNATGPLSALATSARHLASTLNLNIARFITKSTTIANSIARDRKLHSPLAMRRRHVAKRLRIDSESDLEVPPAVFKAGSPSAAPDIRSDSEVDSADMESQPSAFLDQDKQADATDRLEDSGSSRLLDIEAISDCSAGSEAEEDTEVNMGSRSCDFGGDRKDTQSDYDSDWKETQSNNDSDLSSFVVSDGFVEYEATSSDGEELMYPEDEDL</sequence>
<feature type="compositionally biased region" description="Basic and acidic residues" evidence="1">
    <location>
        <begin position="336"/>
        <end position="351"/>
    </location>
</feature>
<feature type="compositionally biased region" description="Basic and acidic residues" evidence="1">
    <location>
        <begin position="386"/>
        <end position="402"/>
    </location>
</feature>
<feature type="compositionally biased region" description="Acidic residues" evidence="1">
    <location>
        <begin position="429"/>
        <end position="441"/>
    </location>
</feature>
<accession>A0ABR3FGF6</accession>
<feature type="compositionally biased region" description="Polar residues" evidence="1">
    <location>
        <begin position="403"/>
        <end position="413"/>
    </location>
</feature>
<dbReference type="Proteomes" id="UP001465976">
    <property type="component" value="Unassembled WGS sequence"/>
</dbReference>
<organism evidence="2 3">
    <name type="scientific">Marasmius crinis-equi</name>
    <dbReference type="NCBI Taxonomy" id="585013"/>
    <lineage>
        <taxon>Eukaryota</taxon>
        <taxon>Fungi</taxon>
        <taxon>Dikarya</taxon>
        <taxon>Basidiomycota</taxon>
        <taxon>Agaricomycotina</taxon>
        <taxon>Agaricomycetes</taxon>
        <taxon>Agaricomycetidae</taxon>
        <taxon>Agaricales</taxon>
        <taxon>Marasmiineae</taxon>
        <taxon>Marasmiaceae</taxon>
        <taxon>Marasmius</taxon>
    </lineage>
</organism>
<evidence type="ECO:0000256" key="1">
    <source>
        <dbReference type="SAM" id="MobiDB-lite"/>
    </source>
</evidence>
<feature type="region of interest" description="Disordered" evidence="1">
    <location>
        <begin position="422"/>
        <end position="441"/>
    </location>
</feature>
<feature type="region of interest" description="Disordered" evidence="1">
    <location>
        <begin position="302"/>
        <end position="413"/>
    </location>
</feature>
<reference evidence="2 3" key="1">
    <citation type="submission" date="2024-02" db="EMBL/GenBank/DDBJ databases">
        <title>A draft genome for the cacao thread blight pathogen Marasmius crinis-equi.</title>
        <authorList>
            <person name="Cohen S.P."/>
            <person name="Baruah I.K."/>
            <person name="Amoako-Attah I."/>
            <person name="Bukari Y."/>
            <person name="Meinhardt L.W."/>
            <person name="Bailey B.A."/>
        </authorList>
    </citation>
    <scope>NUCLEOTIDE SEQUENCE [LARGE SCALE GENOMIC DNA]</scope>
    <source>
        <strain evidence="2 3">GH-76</strain>
    </source>
</reference>
<name>A0ABR3FGF6_9AGAR</name>